<evidence type="ECO:0000256" key="3">
    <source>
        <dbReference type="ARBA" id="ARBA00022833"/>
    </source>
</evidence>
<feature type="compositionally biased region" description="Low complexity" evidence="5">
    <location>
        <begin position="438"/>
        <end position="450"/>
    </location>
</feature>
<dbReference type="Gene3D" id="4.10.1000.10">
    <property type="entry name" value="Zinc finger, CCCH-type"/>
    <property type="match status" value="3"/>
</dbReference>
<feature type="region of interest" description="Disordered" evidence="5">
    <location>
        <begin position="153"/>
        <end position="209"/>
    </location>
</feature>
<evidence type="ECO:0000256" key="1">
    <source>
        <dbReference type="ARBA" id="ARBA00022723"/>
    </source>
</evidence>
<dbReference type="SMART" id="SM00356">
    <property type="entry name" value="ZnF_C3H1"/>
    <property type="match status" value="3"/>
</dbReference>
<feature type="region of interest" description="Disordered" evidence="5">
    <location>
        <begin position="509"/>
        <end position="770"/>
    </location>
</feature>
<comment type="caution">
    <text evidence="7">The sequence shown here is derived from an EMBL/GenBank/DDBJ whole genome shotgun (WGS) entry which is preliminary data.</text>
</comment>
<feature type="region of interest" description="Disordered" evidence="5">
    <location>
        <begin position="224"/>
        <end position="248"/>
    </location>
</feature>
<name>A0A139Y9T6_TOXGO</name>
<feature type="compositionally biased region" description="Basic and acidic residues" evidence="5">
    <location>
        <begin position="568"/>
        <end position="585"/>
    </location>
</feature>
<organism evidence="7 8">
    <name type="scientific">Toxoplasma gondii ARI</name>
    <dbReference type="NCBI Taxonomy" id="1074872"/>
    <lineage>
        <taxon>Eukaryota</taxon>
        <taxon>Sar</taxon>
        <taxon>Alveolata</taxon>
        <taxon>Apicomplexa</taxon>
        <taxon>Conoidasida</taxon>
        <taxon>Coccidia</taxon>
        <taxon>Eucoccidiorida</taxon>
        <taxon>Eimeriorina</taxon>
        <taxon>Sarcocystidae</taxon>
        <taxon>Toxoplasma</taxon>
    </lineage>
</organism>
<dbReference type="Pfam" id="PF00642">
    <property type="entry name" value="zf-CCCH"/>
    <property type="match status" value="1"/>
</dbReference>
<proteinExistence type="predicted"/>
<sequence length="770" mass="79199">METSSTRRDTVPGTDVHDHRFKIYKIQFCRFALAGRCRRGSSCTFAHSLEDLRVRPLMKKTKICAAWRKKACPFDDESCKFAHGAGDLQKGKPALCELFRAGKCHKGSQCRFAHHVDEISTDFAPHTADALQRALPKNIADPPLLKRLLFPRTPNARSPLSTEAGARVGREREETGLFLEERDRRREEELGTNGPCGGSPRVSPQGCLGTGLTGKAGKLSQVCSEDLRESKNPEMEKRDAVEYSGASPASLQSSQSYASFSFASPSSKRRGKAAARVAASAGSGTPDSASLFSPFSSPSLPLLEVSPPAPPYARLICGVGEERTEGARRLPGEQTPLLSSSDSFAAGPSSAGGFAAGSFNSGPLGAAEICDQRRGALLDIPAPPAPPPFAFARPEPMPAEKGLPSLLPEESYDTGGVGTATSPRKALPSGSVTSGMDPSSASPQSIASSPGFFPSVSKDGRLATAACPAWQGPRPEGVCTPGPEPPRVPLSPSVACGAQFASSTLFAQMGAASARSRGSGRPAAPLGSVDQDAADGPVLDGDASAAFSPSSAVASPALKKSNASPRKKSGEGLPRGRDPTRHEASSSRPSLAPLSDASSSLAAASSLSSASASSLSDASSTFSALLPASPPVSLPSHRGGPRGPGSPNSYARSPEGPVYVHPVHSSAASKAPGASPKGAGCAAASPTGPGRQSSSGAKKEKMERKPCHKTTRAAEGGPPPLSETKKGSRKSPSQARGRPEMAPSLRVASAFSPSCSAASPQFCGGSHAPT</sequence>
<feature type="non-terminal residue" evidence="7">
    <location>
        <position position="770"/>
    </location>
</feature>
<keyword evidence="2 4" id="KW-0863">Zinc-finger</keyword>
<dbReference type="EMBL" id="AGQS02003437">
    <property type="protein sequence ID" value="KYF49244.1"/>
    <property type="molecule type" value="Genomic_DNA"/>
</dbReference>
<evidence type="ECO:0000256" key="4">
    <source>
        <dbReference type="PROSITE-ProRule" id="PRU00723"/>
    </source>
</evidence>
<feature type="compositionally biased region" description="Low complexity" evidence="5">
    <location>
        <begin position="510"/>
        <end position="525"/>
    </location>
</feature>
<evidence type="ECO:0000256" key="2">
    <source>
        <dbReference type="ARBA" id="ARBA00022771"/>
    </source>
</evidence>
<accession>A0A139Y9T6</accession>
<feature type="domain" description="C3H1-type" evidence="6">
    <location>
        <begin position="23"/>
        <end position="50"/>
    </location>
</feature>
<feature type="region of interest" description="Disordered" evidence="5">
    <location>
        <begin position="324"/>
        <end position="352"/>
    </location>
</feature>
<gene>
    <name evidence="7" type="ORF">TGARI_246200A</name>
</gene>
<evidence type="ECO:0000313" key="8">
    <source>
        <dbReference type="Proteomes" id="UP000074247"/>
    </source>
</evidence>
<feature type="zinc finger region" description="C3H1-type" evidence="4">
    <location>
        <begin position="23"/>
        <end position="50"/>
    </location>
</feature>
<feature type="compositionally biased region" description="Low complexity" evidence="5">
    <location>
        <begin position="339"/>
        <end position="352"/>
    </location>
</feature>
<feature type="domain" description="C3H1-type" evidence="6">
    <location>
        <begin position="90"/>
        <end position="117"/>
    </location>
</feature>
<dbReference type="GO" id="GO:0008270">
    <property type="term" value="F:zinc ion binding"/>
    <property type="evidence" value="ECO:0007669"/>
    <property type="project" value="UniProtKB-KW"/>
</dbReference>
<protein>
    <submittedName>
        <fullName evidence="7">Zinc finger (CCCH type) motif-containing protein</fullName>
    </submittedName>
</protein>
<dbReference type="AlphaFoldDB" id="A0A139Y9T6"/>
<keyword evidence="1 4" id="KW-0479">Metal-binding</keyword>
<dbReference type="InterPro" id="IPR036855">
    <property type="entry name" value="Znf_CCCH_sf"/>
</dbReference>
<feature type="compositionally biased region" description="Low complexity" evidence="5">
    <location>
        <begin position="665"/>
        <end position="686"/>
    </location>
</feature>
<feature type="compositionally biased region" description="Low complexity" evidence="5">
    <location>
        <begin position="748"/>
        <end position="763"/>
    </location>
</feature>
<reference evidence="7 8" key="1">
    <citation type="journal article" date="2016" name="Nat. Commun.">
        <title>Local admixture of amplified and diversified secreted pathogenesis determinants shapes mosaic Toxoplasma gondii genomes.</title>
        <authorList>
            <person name="Lorenzi H."/>
            <person name="Khan A."/>
            <person name="Behnke M.S."/>
            <person name="Namasivayam S."/>
            <person name="Swapna L.S."/>
            <person name="Hadjithomas M."/>
            <person name="Karamycheva S."/>
            <person name="Pinney D."/>
            <person name="Brunk B.P."/>
            <person name="Ajioka J.W."/>
            <person name="Ajzenberg D."/>
            <person name="Boothroyd J.C."/>
            <person name="Boyle J.P."/>
            <person name="Darde M.L."/>
            <person name="Diaz-Miranda M.A."/>
            <person name="Dubey J.P."/>
            <person name="Fritz H.M."/>
            <person name="Gennari S.M."/>
            <person name="Gregory B.D."/>
            <person name="Kim K."/>
            <person name="Saeij J.P."/>
            <person name="Su C."/>
            <person name="White M.W."/>
            <person name="Zhu X.Q."/>
            <person name="Howe D.K."/>
            <person name="Rosenthal B.M."/>
            <person name="Grigg M.E."/>
            <person name="Parkinson J."/>
            <person name="Liu L."/>
            <person name="Kissinger J.C."/>
            <person name="Roos D.S."/>
            <person name="Sibley L.D."/>
        </authorList>
    </citation>
    <scope>NUCLEOTIDE SEQUENCE [LARGE SCALE GENOMIC DNA]</scope>
    <source>
        <strain evidence="7 8">ARI</strain>
    </source>
</reference>
<feature type="compositionally biased region" description="Low complexity" evidence="5">
    <location>
        <begin position="543"/>
        <end position="561"/>
    </location>
</feature>
<feature type="zinc finger region" description="C3H1-type" evidence="4">
    <location>
        <begin position="58"/>
        <end position="86"/>
    </location>
</feature>
<feature type="compositionally biased region" description="Basic and acidic residues" evidence="5">
    <location>
        <begin position="168"/>
        <end position="189"/>
    </location>
</feature>
<keyword evidence="3 4" id="KW-0862">Zinc</keyword>
<dbReference type="InterPro" id="IPR000571">
    <property type="entry name" value="Znf_CCCH"/>
</dbReference>
<feature type="region of interest" description="Disordered" evidence="5">
    <location>
        <begin position="378"/>
        <end position="494"/>
    </location>
</feature>
<dbReference type="VEuPathDB" id="ToxoDB:TGARI_246200A"/>
<dbReference type="SUPFAM" id="SSF90229">
    <property type="entry name" value="CCCH zinc finger"/>
    <property type="match status" value="2"/>
</dbReference>
<feature type="zinc finger region" description="C3H1-type" evidence="4">
    <location>
        <begin position="90"/>
        <end position="117"/>
    </location>
</feature>
<evidence type="ECO:0000259" key="6">
    <source>
        <dbReference type="PROSITE" id="PS50103"/>
    </source>
</evidence>
<dbReference type="PROSITE" id="PS50103">
    <property type="entry name" value="ZF_C3H1"/>
    <property type="match status" value="3"/>
</dbReference>
<feature type="compositionally biased region" description="Basic and acidic residues" evidence="5">
    <location>
        <begin position="225"/>
        <end position="241"/>
    </location>
</feature>
<feature type="compositionally biased region" description="Low complexity" evidence="5">
    <location>
        <begin position="586"/>
        <end position="627"/>
    </location>
</feature>
<feature type="domain" description="C3H1-type" evidence="6">
    <location>
        <begin position="58"/>
        <end position="86"/>
    </location>
</feature>
<evidence type="ECO:0000256" key="5">
    <source>
        <dbReference type="SAM" id="MobiDB-lite"/>
    </source>
</evidence>
<dbReference type="Proteomes" id="UP000074247">
    <property type="component" value="Unassembled WGS sequence"/>
</dbReference>
<evidence type="ECO:0000313" key="7">
    <source>
        <dbReference type="EMBL" id="KYF49244.1"/>
    </source>
</evidence>